<dbReference type="InterPro" id="IPR035566">
    <property type="entry name" value="Ribosomal_protein_bL20_C"/>
</dbReference>
<geneLocation type="mitochondrion" evidence="1"/>
<reference evidence="1" key="1">
    <citation type="journal article" date="1995" name="J. Mol. Biol.">
        <title>Complete sequence of the mitochondrial DNA of the rhodophyte Chondrus crispus (Gigartinales). Gene content and genome organization.</title>
        <authorList>
            <person name="Leblanc C."/>
            <person name="Boyen C."/>
            <person name="Richard O."/>
            <person name="Bonnard G."/>
            <person name="Grienenberger J.M."/>
            <person name="Kloareg B."/>
        </authorList>
    </citation>
    <scope>NUCLEOTIDE SEQUENCE</scope>
    <source>
        <tissue evidence="1">Apices</tissue>
    </source>
</reference>
<reference evidence="1" key="2">
    <citation type="journal article" date="1995" name="J. Mol. Evol.">
        <title>DNA sequence, structure, and phylogenetic relationship of the mitochondrial small-subunit rRNA from the red alga Chondrus crispus (Gigartinales rhodophytes).</title>
        <authorList>
            <person name="Leblanc C."/>
            <person name="Kloareg B."/>
            <person name="Loiseaux-de Goer S."/>
            <person name="Boyen C."/>
        </authorList>
    </citation>
    <scope>NUCLEOTIDE SEQUENCE</scope>
    <source>
        <tissue evidence="1">Apices</tissue>
    </source>
</reference>
<accession>Q36328</accession>
<name>Q36328_CHOCR</name>
<dbReference type="SUPFAM" id="SSF74731">
    <property type="entry name" value="Ribosomal protein L20"/>
    <property type="match status" value="1"/>
</dbReference>
<dbReference type="AlphaFoldDB" id="Q36328"/>
<keyword evidence="1" id="KW-0496">Mitochondrion</keyword>
<dbReference type="KEGG" id="ccp:ChcroMp24"/>
<dbReference type="PIR" id="S59080">
    <property type="entry name" value="S59080"/>
</dbReference>
<evidence type="ECO:0000313" key="1">
    <source>
        <dbReference type="EMBL" id="CAA87596.1"/>
    </source>
</evidence>
<gene>
    <name evidence="1" type="primary">orf94</name>
</gene>
<protein>
    <submittedName>
        <fullName evidence="1">Orf94 protein</fullName>
    </submittedName>
</protein>
<organism evidence="1">
    <name type="scientific">Chondrus crispus</name>
    <name type="common">Carrageen Irish moss</name>
    <name type="synonym">Polymorpha crispa</name>
    <dbReference type="NCBI Taxonomy" id="2769"/>
    <lineage>
        <taxon>Eukaryota</taxon>
        <taxon>Rhodophyta</taxon>
        <taxon>Florideophyceae</taxon>
        <taxon>Rhodymeniophycidae</taxon>
        <taxon>Gigartinales</taxon>
        <taxon>Gigartinaceae</taxon>
        <taxon>Chondrus</taxon>
    </lineage>
</organism>
<sequence length="94" mass="11205">MKTQLKKEFFQTYSRKLKKQNLQQVFTKQINSTINIKYNFLRYFNSNEKIILNRKILSLLFAKESGSLFSWRNEYVISIKNLLAGVVRLAKILI</sequence>
<dbReference type="EMBL" id="Z47547">
    <property type="protein sequence ID" value="CAA87596.1"/>
    <property type="molecule type" value="Genomic_DNA"/>
</dbReference>
<proteinExistence type="predicted"/>